<dbReference type="AlphaFoldDB" id="Q84RX0"/>
<protein>
    <submittedName>
        <fullName evidence="1">Uncharacterized protein</fullName>
    </submittedName>
</protein>
<reference evidence="2" key="2">
    <citation type="journal article" date="2008" name="Nucleic Acids Res.">
        <title>The rice annotation project database (RAP-DB): 2008 update.</title>
        <authorList>
            <consortium name="The rice annotation project (RAP)"/>
        </authorList>
    </citation>
    <scope>GENOME REANNOTATION</scope>
    <source>
        <strain evidence="2">cv. Nipponbare</strain>
    </source>
</reference>
<proteinExistence type="predicted"/>
<gene>
    <name evidence="1" type="primary">OJ1710_H11.114</name>
</gene>
<dbReference type="EMBL" id="AP003846">
    <property type="protein sequence ID" value="BAC65904.1"/>
    <property type="molecule type" value="Genomic_DNA"/>
</dbReference>
<evidence type="ECO:0000313" key="2">
    <source>
        <dbReference type="Proteomes" id="UP000000763"/>
    </source>
</evidence>
<evidence type="ECO:0000313" key="1">
    <source>
        <dbReference type="EMBL" id="BAC65904.1"/>
    </source>
</evidence>
<organism evidence="1 2">
    <name type="scientific">Oryza sativa subsp. japonica</name>
    <name type="common">Rice</name>
    <dbReference type="NCBI Taxonomy" id="39947"/>
    <lineage>
        <taxon>Eukaryota</taxon>
        <taxon>Viridiplantae</taxon>
        <taxon>Streptophyta</taxon>
        <taxon>Embryophyta</taxon>
        <taxon>Tracheophyta</taxon>
        <taxon>Spermatophyta</taxon>
        <taxon>Magnoliopsida</taxon>
        <taxon>Liliopsida</taxon>
        <taxon>Poales</taxon>
        <taxon>Poaceae</taxon>
        <taxon>BOP clade</taxon>
        <taxon>Oryzoideae</taxon>
        <taxon>Oryzeae</taxon>
        <taxon>Oryzinae</taxon>
        <taxon>Oryza</taxon>
        <taxon>Oryza sativa</taxon>
    </lineage>
</organism>
<reference evidence="2" key="1">
    <citation type="journal article" date="2005" name="Nature">
        <title>The map-based sequence of the rice genome.</title>
        <authorList>
            <consortium name="International rice genome sequencing project (IRGSP)"/>
            <person name="Matsumoto T."/>
            <person name="Wu J."/>
            <person name="Kanamori H."/>
            <person name="Katayose Y."/>
            <person name="Fujisawa M."/>
            <person name="Namiki N."/>
            <person name="Mizuno H."/>
            <person name="Yamamoto K."/>
            <person name="Antonio B.A."/>
            <person name="Baba T."/>
            <person name="Sakata K."/>
            <person name="Nagamura Y."/>
            <person name="Aoki H."/>
            <person name="Arikawa K."/>
            <person name="Arita K."/>
            <person name="Bito T."/>
            <person name="Chiden Y."/>
            <person name="Fujitsuka N."/>
            <person name="Fukunaka R."/>
            <person name="Hamada M."/>
            <person name="Harada C."/>
            <person name="Hayashi A."/>
            <person name="Hijishita S."/>
            <person name="Honda M."/>
            <person name="Hosokawa S."/>
            <person name="Ichikawa Y."/>
            <person name="Idonuma A."/>
            <person name="Iijima M."/>
            <person name="Ikeda M."/>
            <person name="Ikeno M."/>
            <person name="Ito K."/>
            <person name="Ito S."/>
            <person name="Ito T."/>
            <person name="Ito Y."/>
            <person name="Ito Y."/>
            <person name="Iwabuchi A."/>
            <person name="Kamiya K."/>
            <person name="Karasawa W."/>
            <person name="Kurita K."/>
            <person name="Katagiri S."/>
            <person name="Kikuta A."/>
            <person name="Kobayashi H."/>
            <person name="Kobayashi N."/>
            <person name="Machita K."/>
            <person name="Maehara T."/>
            <person name="Masukawa M."/>
            <person name="Mizubayashi T."/>
            <person name="Mukai Y."/>
            <person name="Nagasaki H."/>
            <person name="Nagata Y."/>
            <person name="Naito S."/>
            <person name="Nakashima M."/>
            <person name="Nakama Y."/>
            <person name="Nakamichi Y."/>
            <person name="Nakamura M."/>
            <person name="Meguro A."/>
            <person name="Negishi M."/>
            <person name="Ohta I."/>
            <person name="Ohta T."/>
            <person name="Okamoto M."/>
            <person name="Ono N."/>
            <person name="Saji S."/>
            <person name="Sakaguchi M."/>
            <person name="Sakai K."/>
            <person name="Shibata M."/>
            <person name="Shimokawa T."/>
            <person name="Song J."/>
            <person name="Takazaki Y."/>
            <person name="Terasawa K."/>
            <person name="Tsugane M."/>
            <person name="Tsuji K."/>
            <person name="Ueda S."/>
            <person name="Waki K."/>
            <person name="Yamagata H."/>
            <person name="Yamamoto M."/>
            <person name="Yamamoto S."/>
            <person name="Yamane H."/>
            <person name="Yoshiki S."/>
            <person name="Yoshihara R."/>
            <person name="Yukawa K."/>
            <person name="Zhong H."/>
            <person name="Yano M."/>
            <person name="Yuan Q."/>
            <person name="Ouyang S."/>
            <person name="Liu J."/>
            <person name="Jones K.M."/>
            <person name="Gansberger K."/>
            <person name="Moffat K."/>
            <person name="Hill J."/>
            <person name="Bera J."/>
            <person name="Fadrosh D."/>
            <person name="Jin S."/>
            <person name="Johri S."/>
            <person name="Kim M."/>
            <person name="Overton L."/>
            <person name="Reardon M."/>
            <person name="Tsitrin T."/>
            <person name="Vuong H."/>
            <person name="Weaver B."/>
            <person name="Ciecko A."/>
            <person name="Tallon L."/>
            <person name="Jackson J."/>
            <person name="Pai G."/>
            <person name="Aken S.V."/>
            <person name="Utterback T."/>
            <person name="Reidmuller S."/>
            <person name="Feldblyum T."/>
            <person name="Hsiao J."/>
            <person name="Zismann V."/>
            <person name="Iobst S."/>
            <person name="de Vazeille A.R."/>
            <person name="Buell C.R."/>
            <person name="Ying K."/>
            <person name="Li Y."/>
            <person name="Lu T."/>
            <person name="Huang Y."/>
            <person name="Zhao Q."/>
            <person name="Feng Q."/>
            <person name="Zhang L."/>
            <person name="Zhu J."/>
            <person name="Weng Q."/>
            <person name="Mu J."/>
            <person name="Lu Y."/>
            <person name="Fan D."/>
            <person name="Liu Y."/>
            <person name="Guan J."/>
            <person name="Zhang Y."/>
            <person name="Yu S."/>
            <person name="Liu X."/>
            <person name="Zhang Y."/>
            <person name="Hong G."/>
            <person name="Han B."/>
            <person name="Choisne N."/>
            <person name="Demange N."/>
            <person name="Orjeda G."/>
            <person name="Samain S."/>
            <person name="Cattolico L."/>
            <person name="Pelletier E."/>
            <person name="Couloux A."/>
            <person name="Segurens B."/>
            <person name="Wincker P."/>
            <person name="D'Hont A."/>
            <person name="Scarpelli C."/>
            <person name="Weissenbach J."/>
            <person name="Salanoubat M."/>
            <person name="Quetier F."/>
            <person name="Yu Y."/>
            <person name="Kim H.R."/>
            <person name="Rambo T."/>
            <person name="Currie J."/>
            <person name="Collura K."/>
            <person name="Luo M."/>
            <person name="Yang T."/>
            <person name="Ammiraju J.S.S."/>
            <person name="Engler F."/>
            <person name="Soderlund C."/>
            <person name="Wing R.A."/>
            <person name="Palmer L.E."/>
            <person name="de la Bastide M."/>
            <person name="Spiegel L."/>
            <person name="Nascimento L."/>
            <person name="Zutavern T."/>
            <person name="O'Shaughnessy A."/>
            <person name="Dike S."/>
            <person name="Dedhia N."/>
            <person name="Preston R."/>
            <person name="Balija V."/>
            <person name="McCombie W.R."/>
            <person name="Chow T."/>
            <person name="Chen H."/>
            <person name="Chung M."/>
            <person name="Chen C."/>
            <person name="Shaw J."/>
            <person name="Wu H."/>
            <person name="Hsiao K."/>
            <person name="Chao Y."/>
            <person name="Chu M."/>
            <person name="Cheng C."/>
            <person name="Hour A."/>
            <person name="Lee P."/>
            <person name="Lin S."/>
            <person name="Lin Y."/>
            <person name="Liou J."/>
            <person name="Liu S."/>
            <person name="Hsing Y."/>
            <person name="Raghuvanshi S."/>
            <person name="Mohanty A."/>
            <person name="Bharti A.K."/>
            <person name="Gaur A."/>
            <person name="Gupta V."/>
            <person name="Kumar D."/>
            <person name="Ravi V."/>
            <person name="Vij S."/>
            <person name="Kapur A."/>
            <person name="Khurana P."/>
            <person name="Khurana P."/>
            <person name="Khurana J.P."/>
            <person name="Tyagi A.K."/>
            <person name="Gaikwad K."/>
            <person name="Singh A."/>
            <person name="Dalal V."/>
            <person name="Srivastava S."/>
            <person name="Dixit A."/>
            <person name="Pal A.K."/>
            <person name="Ghazi I.A."/>
            <person name="Yadav M."/>
            <person name="Pandit A."/>
            <person name="Bhargava A."/>
            <person name="Sureshbabu K."/>
            <person name="Batra K."/>
            <person name="Sharma T.R."/>
            <person name="Mohapatra T."/>
            <person name="Singh N.K."/>
            <person name="Messing J."/>
            <person name="Nelson A.B."/>
            <person name="Fuks G."/>
            <person name="Kavchok S."/>
            <person name="Keizer G."/>
            <person name="Linton E."/>
            <person name="Llaca V."/>
            <person name="Song R."/>
            <person name="Tanyolac B."/>
            <person name="Young S."/>
            <person name="Ho-Il K."/>
            <person name="Hahn J.H."/>
            <person name="Sangsakoo G."/>
            <person name="Vanavichit A."/>
            <person name="de Mattos Luiz.A.T."/>
            <person name="Zimmer P.D."/>
            <person name="Malone G."/>
            <person name="Dellagostin O."/>
            <person name="de Oliveira A.C."/>
            <person name="Bevan M."/>
            <person name="Bancroft I."/>
            <person name="Minx P."/>
            <person name="Cordum H."/>
            <person name="Wilson R."/>
            <person name="Cheng Z."/>
            <person name="Jin W."/>
            <person name="Jiang J."/>
            <person name="Leong S.A."/>
            <person name="Iwama H."/>
            <person name="Gojobori T."/>
            <person name="Itoh T."/>
            <person name="Niimura Y."/>
            <person name="Fujii Y."/>
            <person name="Habara T."/>
            <person name="Sakai H."/>
            <person name="Sato Y."/>
            <person name="Wilson G."/>
            <person name="Kumar K."/>
            <person name="McCouch S."/>
            <person name="Juretic N."/>
            <person name="Hoen D."/>
            <person name="Wright S."/>
            <person name="Bruskiewich R."/>
            <person name="Bureau T."/>
            <person name="Miyao A."/>
            <person name="Hirochika H."/>
            <person name="Nishikawa T."/>
            <person name="Kadowaki K."/>
            <person name="Sugiura M."/>
            <person name="Burr B."/>
            <person name="Sasaki T."/>
        </authorList>
    </citation>
    <scope>NUCLEOTIDE SEQUENCE [LARGE SCALE GENOMIC DNA]</scope>
    <source>
        <strain evidence="2">cv. Nipponbare</strain>
    </source>
</reference>
<name>Q84RX0_ORYSJ</name>
<sequence>MEEFILRHLARQVGDTFVIFEVLSSAGVVFVASLRNVRGPPKLQPCLTEKYDDGTDPFESLQICTTIIEAAWGDDRLSSGCRRSPEPPVLALP</sequence>
<dbReference type="Proteomes" id="UP000000763">
    <property type="component" value="Chromosome 7"/>
</dbReference>
<accession>Q84RX0</accession>